<accession>A0A0J8UB58</accession>
<evidence type="ECO:0000313" key="1">
    <source>
        <dbReference type="EMBL" id="KMU84328.1"/>
    </source>
</evidence>
<dbReference type="Proteomes" id="UP000054563">
    <property type="component" value="Unassembled WGS sequence"/>
</dbReference>
<proteinExistence type="predicted"/>
<name>A0A0J8UB58_COCIT</name>
<sequence>MALMAIASRQRIFRVLRAVRRTSASRLAQWSIPWLLYPVKSAGYSIRSIYMQMVALSCNMPGDPSHLTSNPRADAQLLSALKAALNASKTLSLLAWVQGEARTPI</sequence>
<reference evidence="2" key="1">
    <citation type="journal article" date="2010" name="Genome Res.">
        <title>Population genomic sequencing of Coccidioides fungi reveals recent hybridization and transposon control.</title>
        <authorList>
            <person name="Neafsey D.E."/>
            <person name="Barker B.M."/>
            <person name="Sharpton T.J."/>
            <person name="Stajich J.E."/>
            <person name="Park D.J."/>
            <person name="Whiston E."/>
            <person name="Hung C.-Y."/>
            <person name="McMahan C."/>
            <person name="White J."/>
            <person name="Sykes S."/>
            <person name="Heiman D."/>
            <person name="Young S."/>
            <person name="Zeng Q."/>
            <person name="Abouelleil A."/>
            <person name="Aftuck L."/>
            <person name="Bessette D."/>
            <person name="Brown A."/>
            <person name="FitzGerald M."/>
            <person name="Lui A."/>
            <person name="Macdonald J.P."/>
            <person name="Priest M."/>
            <person name="Orbach M.J."/>
            <person name="Galgiani J.N."/>
            <person name="Kirkland T.N."/>
            <person name="Cole G.T."/>
            <person name="Birren B.W."/>
            <person name="Henn M.R."/>
            <person name="Taylor J.W."/>
            <person name="Rounsley S.D."/>
        </authorList>
    </citation>
    <scope>NUCLEOTIDE SEQUENCE [LARGE SCALE GENOMIC DNA]</scope>
    <source>
        <strain evidence="2">H538.4</strain>
    </source>
</reference>
<dbReference type="AlphaFoldDB" id="A0A0J8UB58"/>
<dbReference type="EMBL" id="DS016985">
    <property type="protein sequence ID" value="KMU84328.1"/>
    <property type="molecule type" value="Genomic_DNA"/>
</dbReference>
<gene>
    <name evidence="1" type="ORF">CIHG_02114</name>
</gene>
<organism evidence="1 2">
    <name type="scientific">Coccidioides immitis H538.4</name>
    <dbReference type="NCBI Taxonomy" id="396776"/>
    <lineage>
        <taxon>Eukaryota</taxon>
        <taxon>Fungi</taxon>
        <taxon>Dikarya</taxon>
        <taxon>Ascomycota</taxon>
        <taxon>Pezizomycotina</taxon>
        <taxon>Eurotiomycetes</taxon>
        <taxon>Eurotiomycetidae</taxon>
        <taxon>Onygenales</taxon>
        <taxon>Onygenaceae</taxon>
        <taxon>Coccidioides</taxon>
    </lineage>
</organism>
<dbReference type="VEuPathDB" id="FungiDB:CIHG_02114"/>
<evidence type="ECO:0000313" key="2">
    <source>
        <dbReference type="Proteomes" id="UP000054563"/>
    </source>
</evidence>
<protein>
    <submittedName>
        <fullName evidence="1">Uncharacterized protein</fullName>
    </submittedName>
</protein>